<organism evidence="2 3">
    <name type="scientific">Leptosia nina</name>
    <dbReference type="NCBI Taxonomy" id="320188"/>
    <lineage>
        <taxon>Eukaryota</taxon>
        <taxon>Metazoa</taxon>
        <taxon>Ecdysozoa</taxon>
        <taxon>Arthropoda</taxon>
        <taxon>Hexapoda</taxon>
        <taxon>Insecta</taxon>
        <taxon>Pterygota</taxon>
        <taxon>Neoptera</taxon>
        <taxon>Endopterygota</taxon>
        <taxon>Lepidoptera</taxon>
        <taxon>Glossata</taxon>
        <taxon>Ditrysia</taxon>
        <taxon>Papilionoidea</taxon>
        <taxon>Pieridae</taxon>
        <taxon>Pierinae</taxon>
        <taxon>Leptosia</taxon>
    </lineage>
</organism>
<sequence length="138" mass="15987">MYKSVRTISAMSLTVRWLAIVLLGAEWQVHSQLIQPTSEVESSYNFYYEQPCCTSPLTKSKYHTRHRRAVIIGGTMYPSYSMYHIPNKTYYSVSLRKPLTCLSFNCIGRNDTQRKVTLLILDIGNKTFCSKFGHVYKK</sequence>
<dbReference type="Proteomes" id="UP001497472">
    <property type="component" value="Unassembled WGS sequence"/>
</dbReference>
<accession>A0AAV1J201</accession>
<feature type="signal peptide" evidence="1">
    <location>
        <begin position="1"/>
        <end position="31"/>
    </location>
</feature>
<reference evidence="2 3" key="1">
    <citation type="submission" date="2023-11" db="EMBL/GenBank/DDBJ databases">
        <authorList>
            <person name="Okamura Y."/>
        </authorList>
    </citation>
    <scope>NUCLEOTIDE SEQUENCE [LARGE SCALE GENOMIC DNA]</scope>
</reference>
<protein>
    <recommendedName>
        <fullName evidence="4">Secreted protein</fullName>
    </recommendedName>
</protein>
<name>A0AAV1J201_9NEOP</name>
<dbReference type="AlphaFoldDB" id="A0AAV1J201"/>
<evidence type="ECO:0000313" key="3">
    <source>
        <dbReference type="Proteomes" id="UP001497472"/>
    </source>
</evidence>
<keyword evidence="1" id="KW-0732">Signal</keyword>
<feature type="chain" id="PRO_5043348254" description="Secreted protein" evidence="1">
    <location>
        <begin position="32"/>
        <end position="138"/>
    </location>
</feature>
<keyword evidence="3" id="KW-1185">Reference proteome</keyword>
<evidence type="ECO:0000256" key="1">
    <source>
        <dbReference type="SAM" id="SignalP"/>
    </source>
</evidence>
<evidence type="ECO:0000313" key="2">
    <source>
        <dbReference type="EMBL" id="CAK1543143.1"/>
    </source>
</evidence>
<comment type="caution">
    <text evidence="2">The sequence shown here is derived from an EMBL/GenBank/DDBJ whole genome shotgun (WGS) entry which is preliminary data.</text>
</comment>
<evidence type="ECO:0008006" key="4">
    <source>
        <dbReference type="Google" id="ProtNLM"/>
    </source>
</evidence>
<proteinExistence type="predicted"/>
<gene>
    <name evidence="2" type="ORF">LNINA_LOCUS2978</name>
</gene>
<dbReference type="EMBL" id="CAVLEF010000004">
    <property type="protein sequence ID" value="CAK1543143.1"/>
    <property type="molecule type" value="Genomic_DNA"/>
</dbReference>